<feature type="region of interest" description="Disordered" evidence="1">
    <location>
        <begin position="196"/>
        <end position="217"/>
    </location>
</feature>
<evidence type="ECO:0000313" key="3">
    <source>
        <dbReference type="Proteomes" id="UP000600946"/>
    </source>
</evidence>
<reference evidence="3" key="1">
    <citation type="journal article" date="2019" name="Int. J. Syst. Evol. Microbiol.">
        <title>The Global Catalogue of Microorganisms (GCM) 10K type strain sequencing project: providing services to taxonomists for standard genome sequencing and annotation.</title>
        <authorList>
            <consortium name="The Broad Institute Genomics Platform"/>
            <consortium name="The Broad Institute Genome Sequencing Center for Infectious Disease"/>
            <person name="Wu L."/>
            <person name="Ma J."/>
        </authorList>
    </citation>
    <scope>NUCLEOTIDE SEQUENCE [LARGE SCALE GENOMIC DNA]</scope>
    <source>
        <strain evidence="3">JCM 4594</strain>
    </source>
</reference>
<gene>
    <name evidence="2" type="ORF">GCM10010326_00850</name>
</gene>
<dbReference type="GeneID" id="96288144"/>
<evidence type="ECO:0000256" key="1">
    <source>
        <dbReference type="SAM" id="MobiDB-lite"/>
    </source>
</evidence>
<proteinExistence type="predicted"/>
<organism evidence="2 3">
    <name type="scientific">Streptomyces xanthochromogenes</name>
    <dbReference type="NCBI Taxonomy" id="67384"/>
    <lineage>
        <taxon>Bacteria</taxon>
        <taxon>Bacillati</taxon>
        <taxon>Actinomycetota</taxon>
        <taxon>Actinomycetes</taxon>
        <taxon>Kitasatosporales</taxon>
        <taxon>Streptomycetaceae</taxon>
        <taxon>Streptomyces</taxon>
    </lineage>
</organism>
<protein>
    <recommendedName>
        <fullName evidence="4">Secreted protein</fullName>
    </recommendedName>
</protein>
<evidence type="ECO:0000313" key="2">
    <source>
        <dbReference type="EMBL" id="GGY13412.1"/>
    </source>
</evidence>
<keyword evidence="3" id="KW-1185">Reference proteome</keyword>
<name>A0ABQ2ZHN0_9ACTN</name>
<comment type="caution">
    <text evidence="2">The sequence shown here is derived from an EMBL/GenBank/DDBJ whole genome shotgun (WGS) entry which is preliminary data.</text>
</comment>
<sequence length="217" mass="23315">MTQQPRPARRKTTTYLVVGLVTAGLVTATAYAAQWFEGVWNGRPYPVAAPASTAQRLDARTQAVYDALALPHPVLDENWPGGGVEAEGSSCHPVGLRHFFDNLSDTPPSEPHVVDVHDDWALKGVPLAEAVTAAERARVALAHQGWKVTEYEHTSSDLVLRLTAPDSSDAVGIVAYPQDRLQVFAMAACSRYPADTPLDAAGDPRLPAPQAPSALRY</sequence>
<accession>A0ABQ2ZHN0</accession>
<dbReference type="EMBL" id="BMUU01000001">
    <property type="protein sequence ID" value="GGY13412.1"/>
    <property type="molecule type" value="Genomic_DNA"/>
</dbReference>
<dbReference type="RefSeq" id="WP_161245160.1">
    <property type="nucleotide sequence ID" value="NZ_BMUU01000001.1"/>
</dbReference>
<dbReference type="Proteomes" id="UP000600946">
    <property type="component" value="Unassembled WGS sequence"/>
</dbReference>
<evidence type="ECO:0008006" key="4">
    <source>
        <dbReference type="Google" id="ProtNLM"/>
    </source>
</evidence>